<evidence type="ECO:0000256" key="1">
    <source>
        <dbReference type="ARBA" id="ARBA00004651"/>
    </source>
</evidence>
<dbReference type="GO" id="GO:0005886">
    <property type="term" value="C:plasma membrane"/>
    <property type="evidence" value="ECO:0007669"/>
    <property type="project" value="UniProtKB-SubCell"/>
</dbReference>
<evidence type="ECO:0000256" key="8">
    <source>
        <dbReference type="SAM" id="Phobius"/>
    </source>
</evidence>
<proteinExistence type="inferred from homology"/>
<sequence length="370" mass="40155">MGEQRISFSISTLLLAIAIVLSLLLLWQLRGLLVILMIAVVLAASIVPLVDLAERFRIPRWLGTILVYLTAISGLSGAGLLLGPTVFQQIERLIGQFPLYVEIVRDLVEHLAMRFNDTPPELLRQLFDPQALTVWLIRSSQQVLLRSYGLTKGFVGSFFSLILALFLSAYMVTDSKTLIKSIVRLFPQPWAERLEAQVPTVSDRMGSYIRGRLLVSFILGMTTTVGLGVLGLRDFSLALGAIAGVTNLIPFLGPILGAVPALVVAIASGGWTFLWVLLFFAIIQNLETYVLDPFLVGSSVGVHPFYQLLAVIGGTQVLGILGALIVPPWVAGAAALVENLYLKPKELAEQQAILSPREPVEAPLPVGKPG</sequence>
<feature type="transmembrane region" description="Helical" evidence="8">
    <location>
        <begin position="263"/>
        <end position="284"/>
    </location>
</feature>
<feature type="transmembrane region" description="Helical" evidence="8">
    <location>
        <begin position="65"/>
        <end position="87"/>
    </location>
</feature>
<keyword evidence="5 8" id="KW-0812">Transmembrane</keyword>
<feature type="transmembrane region" description="Helical" evidence="8">
    <location>
        <begin position="304"/>
        <end position="337"/>
    </location>
</feature>
<keyword evidence="4" id="KW-1003">Cell membrane</keyword>
<dbReference type="RefSeq" id="WP_069967196.1">
    <property type="nucleotide sequence ID" value="NZ_CM124774.1"/>
</dbReference>
<keyword evidence="3" id="KW-0813">Transport</keyword>
<keyword evidence="6 8" id="KW-1133">Transmembrane helix</keyword>
<feature type="transmembrane region" description="Helical" evidence="8">
    <location>
        <begin position="33"/>
        <end position="53"/>
    </location>
</feature>
<gene>
    <name evidence="9" type="ORF">BH720_10765</name>
</gene>
<comment type="caution">
    <text evidence="9">The sequence shown here is derived from an EMBL/GenBank/DDBJ whole genome shotgun (WGS) entry which is preliminary data.</text>
</comment>
<evidence type="ECO:0000256" key="3">
    <source>
        <dbReference type="ARBA" id="ARBA00022448"/>
    </source>
</evidence>
<protein>
    <submittedName>
        <fullName evidence="9">AI-2E family transporter</fullName>
    </submittedName>
</protein>
<feature type="transmembrane region" description="Helical" evidence="8">
    <location>
        <begin position="7"/>
        <end position="27"/>
    </location>
</feature>
<evidence type="ECO:0000256" key="6">
    <source>
        <dbReference type="ARBA" id="ARBA00022989"/>
    </source>
</evidence>
<dbReference type="GO" id="GO:0055085">
    <property type="term" value="P:transmembrane transport"/>
    <property type="evidence" value="ECO:0007669"/>
    <property type="project" value="TreeGrafter"/>
</dbReference>
<comment type="subcellular location">
    <subcellularLocation>
        <location evidence="1">Cell membrane</location>
        <topology evidence="1">Multi-pass membrane protein</topology>
    </subcellularLocation>
</comment>
<organism evidence="9">
    <name type="scientific">Desertifilum tharense IPPAS B-1220</name>
    <dbReference type="NCBI Taxonomy" id="1781255"/>
    <lineage>
        <taxon>Bacteria</taxon>
        <taxon>Bacillati</taxon>
        <taxon>Cyanobacteriota</taxon>
        <taxon>Cyanophyceae</taxon>
        <taxon>Desertifilales</taxon>
        <taxon>Desertifilaceae</taxon>
        <taxon>Desertifilum</taxon>
    </lineage>
</organism>
<evidence type="ECO:0000256" key="7">
    <source>
        <dbReference type="ARBA" id="ARBA00023136"/>
    </source>
</evidence>
<comment type="similarity">
    <text evidence="2">Belongs to the autoinducer-2 exporter (AI-2E) (TC 2.A.86) family.</text>
</comment>
<dbReference type="Pfam" id="PF01594">
    <property type="entry name" value="AI-2E_transport"/>
    <property type="match status" value="1"/>
</dbReference>
<feature type="transmembrane region" description="Helical" evidence="8">
    <location>
        <begin position="213"/>
        <end position="231"/>
    </location>
</feature>
<evidence type="ECO:0000256" key="4">
    <source>
        <dbReference type="ARBA" id="ARBA00022475"/>
    </source>
</evidence>
<accession>A0A1E5QKU3</accession>
<dbReference type="OrthoDB" id="506451at2"/>
<evidence type="ECO:0000256" key="5">
    <source>
        <dbReference type="ARBA" id="ARBA00022692"/>
    </source>
</evidence>
<name>A0A1E5QKU3_9CYAN</name>
<evidence type="ECO:0000256" key="2">
    <source>
        <dbReference type="ARBA" id="ARBA00009773"/>
    </source>
</evidence>
<dbReference type="PANTHER" id="PTHR21716">
    <property type="entry name" value="TRANSMEMBRANE PROTEIN"/>
    <property type="match status" value="1"/>
</dbReference>
<feature type="transmembrane region" description="Helical" evidence="8">
    <location>
        <begin position="237"/>
        <end position="256"/>
    </location>
</feature>
<keyword evidence="7 8" id="KW-0472">Membrane</keyword>
<reference evidence="9" key="1">
    <citation type="submission" date="2016-09" db="EMBL/GenBank/DDBJ databases">
        <title>Draft genome of thermotolerant cyanobacterium Desertifilum sp. strain IPPAS B-1220.</title>
        <authorList>
            <person name="Sinetova M.A."/>
            <person name="Bolakhan K."/>
            <person name="Zayadan B.K."/>
            <person name="Mironov K.S."/>
            <person name="Ustinova V."/>
            <person name="Kupriyanova E.V."/>
            <person name="Sidorov R.A."/>
            <person name="Skrypnik A.N."/>
            <person name="Gogoleva N.E."/>
            <person name="Gogolev Y.V."/>
            <person name="Los D.A."/>
        </authorList>
    </citation>
    <scope>NUCLEOTIDE SEQUENCE [LARGE SCALE GENOMIC DNA]</scope>
    <source>
        <strain evidence="9">IPPAS B-1220</strain>
    </source>
</reference>
<feature type="transmembrane region" description="Helical" evidence="8">
    <location>
        <begin position="154"/>
        <end position="172"/>
    </location>
</feature>
<dbReference type="InterPro" id="IPR002549">
    <property type="entry name" value="AI-2E-like"/>
</dbReference>
<dbReference type="STRING" id="1781255.BH720_10765"/>
<dbReference type="AlphaFoldDB" id="A0A1E5QKU3"/>
<dbReference type="EMBL" id="MJGC01000053">
    <property type="protein sequence ID" value="OEJ75197.1"/>
    <property type="molecule type" value="Genomic_DNA"/>
</dbReference>
<evidence type="ECO:0000313" key="9">
    <source>
        <dbReference type="EMBL" id="OEJ75197.1"/>
    </source>
</evidence>
<dbReference type="PANTHER" id="PTHR21716:SF53">
    <property type="entry name" value="PERMEASE PERM-RELATED"/>
    <property type="match status" value="1"/>
</dbReference>